<gene>
    <name evidence="1" type="ORF">V0R53_25940</name>
</gene>
<evidence type="ECO:0000313" key="1">
    <source>
        <dbReference type="EMBL" id="MEE1869827.1"/>
    </source>
</evidence>
<dbReference type="AlphaFoldDB" id="A0AB35WZC7"/>
<keyword evidence="2" id="KW-1185">Reference proteome</keyword>
<dbReference type="RefSeq" id="WP_330080907.1">
    <property type="nucleotide sequence ID" value="NZ_JAZDCU010000029.1"/>
</dbReference>
<protein>
    <submittedName>
        <fullName evidence="1">Uncharacterized protein</fullName>
    </submittedName>
</protein>
<proteinExistence type="predicted"/>
<accession>A0AB35WZC7</accession>
<reference evidence="1 2" key="1">
    <citation type="submission" date="2024-01" db="EMBL/GenBank/DDBJ databases">
        <title>Unpublished Manusciprt.</title>
        <authorList>
            <person name="Duman M."/>
            <person name="Valdes E.G."/>
            <person name="Ajmi N."/>
            <person name="Altun S."/>
            <person name="Saticioglu I.B."/>
        </authorList>
    </citation>
    <scope>NUCLEOTIDE SEQUENCE [LARGE SCALE GENOMIC DNA]</scope>
    <source>
        <strain evidence="1 2">120P</strain>
    </source>
</reference>
<comment type="caution">
    <text evidence="1">The sequence shown here is derived from an EMBL/GenBank/DDBJ whole genome shotgun (WGS) entry which is preliminary data.</text>
</comment>
<dbReference type="EMBL" id="JAZDQP010000028">
    <property type="protein sequence ID" value="MEE1869827.1"/>
    <property type="molecule type" value="Genomic_DNA"/>
</dbReference>
<sequence length="69" mass="8004">MSDTFIRGFNLAIARSKKKNQQRHHVTSIKPRQAKATEQVTADFNESAYRTMIISKMINLIISRKEIIK</sequence>
<dbReference type="Proteomes" id="UP001307839">
    <property type="component" value="Unassembled WGS sequence"/>
</dbReference>
<name>A0AB35WZC7_9PSED</name>
<evidence type="ECO:0000313" key="2">
    <source>
        <dbReference type="Proteomes" id="UP001307839"/>
    </source>
</evidence>
<organism evidence="1 2">
    <name type="scientific">Pseudomonas auratipiscis</name>
    <dbReference type="NCBI Taxonomy" id="3115853"/>
    <lineage>
        <taxon>Bacteria</taxon>
        <taxon>Pseudomonadati</taxon>
        <taxon>Pseudomonadota</taxon>
        <taxon>Gammaproteobacteria</taxon>
        <taxon>Pseudomonadales</taxon>
        <taxon>Pseudomonadaceae</taxon>
        <taxon>Pseudomonas</taxon>
    </lineage>
</organism>